<keyword evidence="3" id="KW-0227">DNA damage</keyword>
<evidence type="ECO:0000259" key="5">
    <source>
        <dbReference type="SMART" id="SM00478"/>
    </source>
</evidence>
<dbReference type="CDD" id="cd00056">
    <property type="entry name" value="ENDO3c"/>
    <property type="match status" value="1"/>
</dbReference>
<dbReference type="GO" id="GO:0032993">
    <property type="term" value="C:protein-DNA complex"/>
    <property type="evidence" value="ECO:0007669"/>
    <property type="project" value="TreeGrafter"/>
</dbReference>
<dbReference type="InterPro" id="IPR003265">
    <property type="entry name" value="HhH-GPD_domain"/>
</dbReference>
<dbReference type="Gene3D" id="1.10.1670.40">
    <property type="match status" value="1"/>
</dbReference>
<dbReference type="RefSeq" id="WP_246114218.1">
    <property type="nucleotide sequence ID" value="NZ_SJPW01000001.1"/>
</dbReference>
<comment type="caution">
    <text evidence="6">The sequence shown here is derived from an EMBL/GenBank/DDBJ whole genome shotgun (WGS) entry which is preliminary data.</text>
</comment>
<evidence type="ECO:0000256" key="1">
    <source>
        <dbReference type="ARBA" id="ARBA00000086"/>
    </source>
</evidence>
<dbReference type="Pfam" id="PF00730">
    <property type="entry name" value="HhH-GPD"/>
    <property type="match status" value="1"/>
</dbReference>
<dbReference type="GO" id="GO:0006285">
    <property type="term" value="P:base-excision repair, AP site formation"/>
    <property type="evidence" value="ECO:0007669"/>
    <property type="project" value="TreeGrafter"/>
</dbReference>
<dbReference type="Proteomes" id="UP000318288">
    <property type="component" value="Unassembled WGS sequence"/>
</dbReference>
<dbReference type="GO" id="GO:0032131">
    <property type="term" value="F:alkylated DNA binding"/>
    <property type="evidence" value="ECO:0007669"/>
    <property type="project" value="TreeGrafter"/>
</dbReference>
<keyword evidence="6" id="KW-0378">Hydrolase</keyword>
<keyword evidence="7" id="KW-1185">Reference proteome</keyword>
<protein>
    <recommendedName>
        <fullName evidence="2">DNA-3-methyladenine glycosylase II</fullName>
        <ecNumber evidence="2">3.2.2.21</ecNumber>
    </recommendedName>
</protein>
<organism evidence="6 7">
    <name type="scientific">Rubripirellula tenax</name>
    <dbReference type="NCBI Taxonomy" id="2528015"/>
    <lineage>
        <taxon>Bacteria</taxon>
        <taxon>Pseudomonadati</taxon>
        <taxon>Planctomycetota</taxon>
        <taxon>Planctomycetia</taxon>
        <taxon>Pirellulales</taxon>
        <taxon>Pirellulaceae</taxon>
        <taxon>Rubripirellula</taxon>
    </lineage>
</organism>
<comment type="catalytic activity">
    <reaction evidence="1">
        <text>Hydrolysis of alkylated DNA, releasing 3-methyladenine, 3-methylguanine, 7-methylguanine and 7-methyladenine.</text>
        <dbReference type="EC" id="3.2.2.21"/>
    </reaction>
</comment>
<feature type="domain" description="HhH-GPD" evidence="5">
    <location>
        <begin position="5"/>
        <end position="157"/>
    </location>
</feature>
<dbReference type="SUPFAM" id="SSF48150">
    <property type="entry name" value="DNA-glycosylase"/>
    <property type="match status" value="1"/>
</dbReference>
<evidence type="ECO:0000256" key="3">
    <source>
        <dbReference type="ARBA" id="ARBA00022763"/>
    </source>
</evidence>
<evidence type="ECO:0000313" key="6">
    <source>
        <dbReference type="EMBL" id="TWU60313.1"/>
    </source>
</evidence>
<proteinExistence type="predicted"/>
<dbReference type="EC" id="3.2.2.21" evidence="2"/>
<dbReference type="Gene3D" id="1.10.340.30">
    <property type="entry name" value="Hypothetical protein, domain 2"/>
    <property type="match status" value="1"/>
</dbReference>
<dbReference type="AlphaFoldDB" id="A0A5C6FIA2"/>
<dbReference type="SMART" id="SM00478">
    <property type="entry name" value="ENDO3c"/>
    <property type="match status" value="1"/>
</dbReference>
<dbReference type="GO" id="GO:0043916">
    <property type="term" value="F:DNA-7-methylguanine glycosylase activity"/>
    <property type="evidence" value="ECO:0007669"/>
    <property type="project" value="TreeGrafter"/>
</dbReference>
<evidence type="ECO:0000256" key="2">
    <source>
        <dbReference type="ARBA" id="ARBA00012000"/>
    </source>
</evidence>
<dbReference type="InterPro" id="IPR051912">
    <property type="entry name" value="Alkylbase_DNA_Glycosylase/TA"/>
</dbReference>
<dbReference type="GO" id="GO:0008725">
    <property type="term" value="F:DNA-3-methyladenine glycosylase activity"/>
    <property type="evidence" value="ECO:0007669"/>
    <property type="project" value="TreeGrafter"/>
</dbReference>
<keyword evidence="6" id="KW-0326">Glycosidase</keyword>
<gene>
    <name evidence="6" type="primary">alkA</name>
    <name evidence="6" type="ORF">Poly51_05880</name>
</gene>
<dbReference type="EMBL" id="SJPW01000001">
    <property type="protein sequence ID" value="TWU60313.1"/>
    <property type="molecule type" value="Genomic_DNA"/>
</dbReference>
<reference evidence="6 7" key="1">
    <citation type="submission" date="2019-02" db="EMBL/GenBank/DDBJ databases">
        <title>Deep-cultivation of Planctomycetes and their phenomic and genomic characterization uncovers novel biology.</title>
        <authorList>
            <person name="Wiegand S."/>
            <person name="Jogler M."/>
            <person name="Boedeker C."/>
            <person name="Pinto D."/>
            <person name="Vollmers J."/>
            <person name="Rivas-Marin E."/>
            <person name="Kohn T."/>
            <person name="Peeters S.H."/>
            <person name="Heuer A."/>
            <person name="Rast P."/>
            <person name="Oberbeckmann S."/>
            <person name="Bunk B."/>
            <person name="Jeske O."/>
            <person name="Meyerdierks A."/>
            <person name="Storesund J.E."/>
            <person name="Kallscheuer N."/>
            <person name="Luecker S."/>
            <person name="Lage O.M."/>
            <person name="Pohl T."/>
            <person name="Merkel B.J."/>
            <person name="Hornburger P."/>
            <person name="Mueller R.-W."/>
            <person name="Bruemmer F."/>
            <person name="Labrenz M."/>
            <person name="Spormann A.M."/>
            <person name="Op Den Camp H."/>
            <person name="Overmann J."/>
            <person name="Amann R."/>
            <person name="Jetten M.S.M."/>
            <person name="Mascher T."/>
            <person name="Medema M.H."/>
            <person name="Devos D.P."/>
            <person name="Kaster A.-K."/>
            <person name="Ovreas L."/>
            <person name="Rohde M."/>
            <person name="Galperin M.Y."/>
            <person name="Jogler C."/>
        </authorList>
    </citation>
    <scope>NUCLEOTIDE SEQUENCE [LARGE SCALE GENOMIC DNA]</scope>
    <source>
        <strain evidence="6 7">Poly51</strain>
    </source>
</reference>
<name>A0A5C6FIA2_9BACT</name>
<keyword evidence="4" id="KW-0234">DNA repair</keyword>
<dbReference type="PANTHER" id="PTHR43003:SF5">
    <property type="entry name" value="DNA-3-METHYLADENINE GLYCOSYLASE"/>
    <property type="match status" value="1"/>
</dbReference>
<sequence length="162" mass="18180">MRIILEQQVSLASAKSTFDRLAAACDGSVTASRVQELGYDDLRSIGFSRQKARYAIALADDVIATRIRLRSLRHATDDEVRQAITARLGLGDWSADVFMMMALGRPDILPIGDLALVKGIAELDGIDYPDKSSIIRRAEPWQPYRSVATRMVWQNYLDRRKP</sequence>
<dbReference type="PANTHER" id="PTHR43003">
    <property type="entry name" value="DNA-3-METHYLADENINE GLYCOSYLASE"/>
    <property type="match status" value="1"/>
</dbReference>
<dbReference type="GO" id="GO:0005737">
    <property type="term" value="C:cytoplasm"/>
    <property type="evidence" value="ECO:0007669"/>
    <property type="project" value="TreeGrafter"/>
</dbReference>
<evidence type="ECO:0000313" key="7">
    <source>
        <dbReference type="Proteomes" id="UP000318288"/>
    </source>
</evidence>
<dbReference type="InterPro" id="IPR011257">
    <property type="entry name" value="DNA_glycosylase"/>
</dbReference>
<evidence type="ECO:0000256" key="4">
    <source>
        <dbReference type="ARBA" id="ARBA00023204"/>
    </source>
</evidence>
<accession>A0A5C6FIA2</accession>
<dbReference type="GO" id="GO:0006307">
    <property type="term" value="P:DNA alkylation repair"/>
    <property type="evidence" value="ECO:0007669"/>
    <property type="project" value="TreeGrafter"/>
</dbReference>